<dbReference type="EMBL" id="JAIWYP010000001">
    <property type="protein sequence ID" value="KAH3892207.1"/>
    <property type="molecule type" value="Genomic_DNA"/>
</dbReference>
<dbReference type="AlphaFoldDB" id="A0A9D4N9I0"/>
<evidence type="ECO:0000256" key="1">
    <source>
        <dbReference type="SAM" id="MobiDB-lite"/>
    </source>
</evidence>
<reference evidence="2" key="2">
    <citation type="submission" date="2020-11" db="EMBL/GenBank/DDBJ databases">
        <authorList>
            <person name="McCartney M.A."/>
            <person name="Auch B."/>
            <person name="Kono T."/>
            <person name="Mallez S."/>
            <person name="Becker A."/>
            <person name="Gohl D.M."/>
            <person name="Silverstein K.A.T."/>
            <person name="Koren S."/>
            <person name="Bechman K.B."/>
            <person name="Herman A."/>
            <person name="Abrahante J.E."/>
            <person name="Garbe J."/>
        </authorList>
    </citation>
    <scope>NUCLEOTIDE SEQUENCE</scope>
    <source>
        <strain evidence="2">Duluth1</strain>
        <tissue evidence="2">Whole animal</tissue>
    </source>
</reference>
<reference evidence="2" key="1">
    <citation type="journal article" date="2019" name="bioRxiv">
        <title>The Genome of the Zebra Mussel, Dreissena polymorpha: A Resource for Invasive Species Research.</title>
        <authorList>
            <person name="McCartney M.A."/>
            <person name="Auch B."/>
            <person name="Kono T."/>
            <person name="Mallez S."/>
            <person name="Zhang Y."/>
            <person name="Obille A."/>
            <person name="Becker A."/>
            <person name="Abrahante J.E."/>
            <person name="Garbe J."/>
            <person name="Badalamenti J.P."/>
            <person name="Herman A."/>
            <person name="Mangelson H."/>
            <person name="Liachko I."/>
            <person name="Sullivan S."/>
            <person name="Sone E.D."/>
            <person name="Koren S."/>
            <person name="Silverstein K.A.T."/>
            <person name="Beckman K.B."/>
            <person name="Gohl D.M."/>
        </authorList>
    </citation>
    <scope>NUCLEOTIDE SEQUENCE</scope>
    <source>
        <strain evidence="2">Duluth1</strain>
        <tissue evidence="2">Whole animal</tissue>
    </source>
</reference>
<feature type="compositionally biased region" description="Polar residues" evidence="1">
    <location>
        <begin position="1"/>
        <end position="44"/>
    </location>
</feature>
<organism evidence="2 3">
    <name type="scientific">Dreissena polymorpha</name>
    <name type="common">Zebra mussel</name>
    <name type="synonym">Mytilus polymorpha</name>
    <dbReference type="NCBI Taxonomy" id="45954"/>
    <lineage>
        <taxon>Eukaryota</taxon>
        <taxon>Metazoa</taxon>
        <taxon>Spiralia</taxon>
        <taxon>Lophotrochozoa</taxon>
        <taxon>Mollusca</taxon>
        <taxon>Bivalvia</taxon>
        <taxon>Autobranchia</taxon>
        <taxon>Heteroconchia</taxon>
        <taxon>Euheterodonta</taxon>
        <taxon>Imparidentia</taxon>
        <taxon>Neoheterodontei</taxon>
        <taxon>Myida</taxon>
        <taxon>Dreissenoidea</taxon>
        <taxon>Dreissenidae</taxon>
        <taxon>Dreissena</taxon>
    </lineage>
</organism>
<evidence type="ECO:0000313" key="3">
    <source>
        <dbReference type="Proteomes" id="UP000828390"/>
    </source>
</evidence>
<feature type="region of interest" description="Disordered" evidence="1">
    <location>
        <begin position="1"/>
        <end position="99"/>
    </location>
</feature>
<feature type="compositionally biased region" description="Polar residues" evidence="1">
    <location>
        <begin position="56"/>
        <end position="65"/>
    </location>
</feature>
<comment type="caution">
    <text evidence="2">The sequence shown here is derived from an EMBL/GenBank/DDBJ whole genome shotgun (WGS) entry which is preliminary data.</text>
</comment>
<dbReference type="Proteomes" id="UP000828390">
    <property type="component" value="Unassembled WGS sequence"/>
</dbReference>
<keyword evidence="3" id="KW-1185">Reference proteome</keyword>
<gene>
    <name evidence="2" type="ORF">DPMN_016321</name>
</gene>
<name>A0A9D4N9I0_DREPO</name>
<protein>
    <submittedName>
        <fullName evidence="2">Uncharacterized protein</fullName>
    </submittedName>
</protein>
<sequence length="99" mass="10617">MPSTPSSPEIPNTPLNHSSAPPRGSSTGLQRPLPTSDSMPQSTDHPVLNPKRLSFGQPNNKTPMPTETRVPCALARLQPHNQAGRKEAPLLPLRQGIEG</sequence>
<accession>A0A9D4N9I0</accession>
<proteinExistence type="predicted"/>
<evidence type="ECO:0000313" key="2">
    <source>
        <dbReference type="EMBL" id="KAH3892207.1"/>
    </source>
</evidence>